<keyword evidence="4" id="KW-0186">Copper</keyword>
<keyword evidence="3" id="KW-0732">Signal</keyword>
<feature type="transmembrane region" description="Helical" evidence="5">
    <location>
        <begin position="294"/>
        <end position="315"/>
    </location>
</feature>
<dbReference type="InterPro" id="IPR032693">
    <property type="entry name" value="YtkA-like_dom"/>
</dbReference>
<name>A0A326U411_THEHA</name>
<feature type="domain" description="YtkA-like" evidence="7">
    <location>
        <begin position="528"/>
        <end position="603"/>
    </location>
</feature>
<comment type="subcellular location">
    <subcellularLocation>
        <location evidence="1">Cell envelope</location>
    </subcellularLocation>
</comment>
<dbReference type="InterPro" id="IPR007348">
    <property type="entry name" value="CopC_dom"/>
</dbReference>
<dbReference type="GO" id="GO:0046688">
    <property type="term" value="P:response to copper ion"/>
    <property type="evidence" value="ECO:0007669"/>
    <property type="project" value="InterPro"/>
</dbReference>
<evidence type="ECO:0000313" key="8">
    <source>
        <dbReference type="EMBL" id="PZW26361.1"/>
    </source>
</evidence>
<feature type="transmembrane region" description="Helical" evidence="5">
    <location>
        <begin position="218"/>
        <end position="236"/>
    </location>
</feature>
<keyword evidence="2" id="KW-0479">Metal-binding</keyword>
<reference evidence="8 9" key="1">
    <citation type="submission" date="2018-06" db="EMBL/GenBank/DDBJ databases">
        <title>Genomic Encyclopedia of Archaeal and Bacterial Type Strains, Phase II (KMG-II): from individual species to whole genera.</title>
        <authorList>
            <person name="Goeker M."/>
        </authorList>
    </citation>
    <scope>NUCLEOTIDE SEQUENCE [LARGE SCALE GENOMIC DNA]</scope>
    <source>
        <strain evidence="8 9">ATCC BAA-1881</strain>
    </source>
</reference>
<feature type="transmembrane region" description="Helical" evidence="5">
    <location>
        <begin position="480"/>
        <end position="497"/>
    </location>
</feature>
<dbReference type="InterPro" id="IPR014755">
    <property type="entry name" value="Cu-Rt/internalin_Ig-like"/>
</dbReference>
<evidence type="ECO:0000256" key="1">
    <source>
        <dbReference type="ARBA" id="ARBA00004196"/>
    </source>
</evidence>
<keyword evidence="5" id="KW-0812">Transmembrane</keyword>
<dbReference type="InterPro" id="IPR032694">
    <property type="entry name" value="CopC/D"/>
</dbReference>
<dbReference type="PANTHER" id="PTHR34820">
    <property type="entry name" value="INNER MEMBRANE PROTEIN YEBZ"/>
    <property type="match status" value="1"/>
</dbReference>
<dbReference type="GO" id="GO:0042597">
    <property type="term" value="C:periplasmic space"/>
    <property type="evidence" value="ECO:0007669"/>
    <property type="project" value="InterPro"/>
</dbReference>
<dbReference type="GO" id="GO:0030313">
    <property type="term" value="C:cell envelope"/>
    <property type="evidence" value="ECO:0007669"/>
    <property type="project" value="UniProtKB-SubCell"/>
</dbReference>
<dbReference type="InterPro" id="IPR014756">
    <property type="entry name" value="Ig_E-set"/>
</dbReference>
<keyword evidence="5" id="KW-0472">Membrane</keyword>
<keyword evidence="5" id="KW-1133">Transmembrane helix</keyword>
<evidence type="ECO:0000256" key="2">
    <source>
        <dbReference type="ARBA" id="ARBA00022723"/>
    </source>
</evidence>
<feature type="transmembrane region" description="Helical" evidence="5">
    <location>
        <begin position="256"/>
        <end position="282"/>
    </location>
</feature>
<evidence type="ECO:0000313" key="9">
    <source>
        <dbReference type="Proteomes" id="UP000248806"/>
    </source>
</evidence>
<dbReference type="EMBL" id="QKUF01000015">
    <property type="protein sequence ID" value="PZW26361.1"/>
    <property type="molecule type" value="Genomic_DNA"/>
</dbReference>
<dbReference type="OrthoDB" id="2353937at2"/>
<feature type="domain" description="CopC" evidence="6">
    <location>
        <begin position="35"/>
        <end position="130"/>
    </location>
</feature>
<protein>
    <submittedName>
        <fullName evidence="8">Methionine-rich copper-binding protein CopC</fullName>
    </submittedName>
</protein>
<keyword evidence="9" id="KW-1185">Reference proteome</keyword>
<feature type="transmembrane region" description="Helical" evidence="5">
    <location>
        <begin position="376"/>
        <end position="397"/>
    </location>
</feature>
<dbReference type="PANTHER" id="PTHR34820:SF4">
    <property type="entry name" value="INNER MEMBRANE PROTEIN YEBZ"/>
    <property type="match status" value="1"/>
</dbReference>
<dbReference type="Proteomes" id="UP000248806">
    <property type="component" value="Unassembled WGS sequence"/>
</dbReference>
<dbReference type="Gene3D" id="2.60.40.1220">
    <property type="match status" value="1"/>
</dbReference>
<organism evidence="8 9">
    <name type="scientific">Thermosporothrix hazakensis</name>
    <dbReference type="NCBI Taxonomy" id="644383"/>
    <lineage>
        <taxon>Bacteria</taxon>
        <taxon>Bacillati</taxon>
        <taxon>Chloroflexota</taxon>
        <taxon>Ktedonobacteria</taxon>
        <taxon>Ktedonobacterales</taxon>
        <taxon>Thermosporotrichaceae</taxon>
        <taxon>Thermosporothrix</taxon>
    </lineage>
</organism>
<dbReference type="Pfam" id="PF04234">
    <property type="entry name" value="CopC"/>
    <property type="match status" value="1"/>
</dbReference>
<evidence type="ECO:0000259" key="6">
    <source>
        <dbReference type="Pfam" id="PF04234"/>
    </source>
</evidence>
<evidence type="ECO:0000256" key="4">
    <source>
        <dbReference type="ARBA" id="ARBA00023008"/>
    </source>
</evidence>
<evidence type="ECO:0000256" key="5">
    <source>
        <dbReference type="SAM" id="Phobius"/>
    </source>
</evidence>
<dbReference type="GO" id="GO:0006825">
    <property type="term" value="P:copper ion transport"/>
    <property type="evidence" value="ECO:0007669"/>
    <property type="project" value="InterPro"/>
</dbReference>
<dbReference type="GO" id="GO:0005886">
    <property type="term" value="C:plasma membrane"/>
    <property type="evidence" value="ECO:0007669"/>
    <property type="project" value="TreeGrafter"/>
</dbReference>
<dbReference type="Pfam" id="PF13115">
    <property type="entry name" value="YtkA"/>
    <property type="match status" value="1"/>
</dbReference>
<dbReference type="RefSeq" id="WP_111324282.1">
    <property type="nucleotide sequence ID" value="NZ_BIFX01000001.1"/>
</dbReference>
<dbReference type="SUPFAM" id="SSF81296">
    <property type="entry name" value="E set domains"/>
    <property type="match status" value="1"/>
</dbReference>
<gene>
    <name evidence="8" type="ORF">EI42_03941</name>
</gene>
<proteinExistence type="predicted"/>
<accession>A0A326U411</accession>
<evidence type="ECO:0000259" key="7">
    <source>
        <dbReference type="Pfam" id="PF13115"/>
    </source>
</evidence>
<comment type="caution">
    <text evidence="8">The sequence shown here is derived from an EMBL/GenBank/DDBJ whole genome shotgun (WGS) entry which is preliminary data.</text>
</comment>
<feature type="transmembrane region" description="Helical" evidence="5">
    <location>
        <begin position="335"/>
        <end position="356"/>
    </location>
</feature>
<dbReference type="GO" id="GO:0005507">
    <property type="term" value="F:copper ion binding"/>
    <property type="evidence" value="ECO:0007669"/>
    <property type="project" value="InterPro"/>
</dbReference>
<dbReference type="AlphaFoldDB" id="A0A326U411"/>
<feature type="transmembrane region" description="Helical" evidence="5">
    <location>
        <begin position="163"/>
        <end position="184"/>
    </location>
</feature>
<sequence length="622" mass="67871">MDRIATHPRLLLGIFLLLGLLMIPGTVSAHPLTTQLLRSEPTSAALLSAAPSQVRLWFNTALQPGQSVVAVVDAHQKRVDRGISLVSPSNPDELTARLQTPLPPGNYFVVWRVFSATNGQILSGTYSFSVTEPNGVVPASTAAPHLTFQGERLLINGAATSPLLPSLLAAIMVCVLLATLFFWFGAQCWHLWLTFASGQPDGYADTQTKALNRFEQHFSFPTLTLFLLASAGTLVAQSLQIQGQNWAQALSLTNIIALLGGSYGLLWLARIIIAVLAIMHSLVMTSLKSPSTRLLHISTWINFVLGLALLATVILTGPAAANEANIRTYALIAEGATLLGAALWIGGLLYLVGVFLPQLRGATEQVSLLLATLRRFALFELYGFLLLILGTVFRLLLEGVGSWTSLYGLSQIIGGVSLLVLLALTLFLTRILIPRVTQLRQSESKTAQETSKRQEPEESQFTGKLNFFYRKLLRGLHWQPLPAIVILVCMGFMFVFAEPVQTTAQQQTSQTVSNRPFSATLETTDRIVTVQLAIAPNRSGPNTFTVRLTDRSGKPITNAQVSLRTTMPDMVMVTSPIEFQHVASGEYKAEDVLAMSGRWQFQVLIRLPDSSLHEARVEEVVP</sequence>
<evidence type="ECO:0000256" key="3">
    <source>
        <dbReference type="ARBA" id="ARBA00022729"/>
    </source>
</evidence>
<feature type="transmembrane region" description="Helical" evidence="5">
    <location>
        <begin position="409"/>
        <end position="433"/>
    </location>
</feature>